<keyword evidence="3" id="KW-1185">Reference proteome</keyword>
<feature type="domain" description="Aminoglycoside phosphotransferase" evidence="1">
    <location>
        <begin position="146"/>
        <end position="239"/>
    </location>
</feature>
<dbReference type="Gene3D" id="3.90.1200.10">
    <property type="match status" value="1"/>
</dbReference>
<dbReference type="EMBL" id="PUHP01003913">
    <property type="protein sequence ID" value="TQN63764.1"/>
    <property type="molecule type" value="Genomic_DNA"/>
</dbReference>
<evidence type="ECO:0000259" key="1">
    <source>
        <dbReference type="Pfam" id="PF01636"/>
    </source>
</evidence>
<dbReference type="AlphaFoldDB" id="A0A5Q4BAN7"/>
<evidence type="ECO:0000313" key="2">
    <source>
        <dbReference type="EMBL" id="TQN63764.1"/>
    </source>
</evidence>
<reference evidence="2 3" key="1">
    <citation type="journal article" date="2019" name="Sci. Rep.">
        <title>Colletotrichum shisoi sp. nov., an anthracnose pathogen of Perilla frutescens in Japan: molecular phylogenetic, morphological and genomic evidence.</title>
        <authorList>
            <person name="Gan P."/>
            <person name="Tsushima A."/>
            <person name="Hiroyama R."/>
            <person name="Narusaka M."/>
            <person name="Takano Y."/>
            <person name="Narusaka Y."/>
            <person name="Kawaradani M."/>
            <person name="Damm U."/>
            <person name="Shirasu K."/>
        </authorList>
    </citation>
    <scope>NUCLEOTIDE SEQUENCE [LARGE SCALE GENOMIC DNA]</scope>
    <source>
        <strain evidence="2 3">PG-2018a</strain>
    </source>
</reference>
<sequence>MAPNNQDYVVEDEMVAFFSKSSVRRETCDLLAKELVGGDQVAPVAVQGACSYTVYAGHDLDHVVQFRLKSLGIKLETAALARRIFGSLVPEVSFRQQLGQDSTTVEAREPLLVYVMNRMRGITRLDFVLSISISAVNHANPVPNTRFFAQSWKSPQEVDQARRLSMLAMFERELHLLLAALPGFDEIIRATLASLPNVLSLPMVLVHKDFGDSNIMVQRESSRLVGVIDWAEAEVAPFGTNLHSLQSLISKLHLKHGWIHYEDYGDLMHSFWENFDGKVGGLSHETTRAIKAARVL</sequence>
<organism evidence="2 3">
    <name type="scientific">Colletotrichum shisoi</name>
    <dbReference type="NCBI Taxonomy" id="2078593"/>
    <lineage>
        <taxon>Eukaryota</taxon>
        <taxon>Fungi</taxon>
        <taxon>Dikarya</taxon>
        <taxon>Ascomycota</taxon>
        <taxon>Pezizomycotina</taxon>
        <taxon>Sordariomycetes</taxon>
        <taxon>Hypocreomycetidae</taxon>
        <taxon>Glomerellales</taxon>
        <taxon>Glomerellaceae</taxon>
        <taxon>Colletotrichum</taxon>
        <taxon>Colletotrichum destructivum species complex</taxon>
    </lineage>
</organism>
<dbReference type="InterPro" id="IPR002575">
    <property type="entry name" value="Aminoglycoside_PTrfase"/>
</dbReference>
<gene>
    <name evidence="2" type="ORF">CSHISOI_11656</name>
</gene>
<feature type="non-terminal residue" evidence="2">
    <location>
        <position position="296"/>
    </location>
</feature>
<dbReference type="Proteomes" id="UP000326340">
    <property type="component" value="Unassembled WGS sequence"/>
</dbReference>
<proteinExistence type="predicted"/>
<evidence type="ECO:0000313" key="3">
    <source>
        <dbReference type="Proteomes" id="UP000326340"/>
    </source>
</evidence>
<dbReference type="SUPFAM" id="SSF56112">
    <property type="entry name" value="Protein kinase-like (PK-like)"/>
    <property type="match status" value="1"/>
</dbReference>
<dbReference type="OrthoDB" id="4799953at2759"/>
<dbReference type="Pfam" id="PF01636">
    <property type="entry name" value="APH"/>
    <property type="match status" value="1"/>
</dbReference>
<dbReference type="InterPro" id="IPR011009">
    <property type="entry name" value="Kinase-like_dom_sf"/>
</dbReference>
<accession>A0A5Q4BAN7</accession>
<protein>
    <recommendedName>
        <fullName evidence="1">Aminoglycoside phosphotransferase domain-containing protein</fullName>
    </recommendedName>
</protein>
<name>A0A5Q4BAN7_9PEZI</name>
<comment type="caution">
    <text evidence="2">The sequence shown here is derived from an EMBL/GenBank/DDBJ whole genome shotgun (WGS) entry which is preliminary data.</text>
</comment>